<comment type="caution">
    <text evidence="1">The sequence shown here is derived from an EMBL/GenBank/DDBJ whole genome shotgun (WGS) entry which is preliminary data.</text>
</comment>
<sequence>MKRADPVHPLGLERWGKGQAGKLSEQAYKEGIDIGAFFMFWYAKETDVVSPAPVLKVRDLHLQGPQLCVMFQYHPNVFFYSREALIKIHYSTPLEPEQAVTSLWSDRRQAASTDSVGFRRLFRAKKKPQW</sequence>
<proteinExistence type="predicted"/>
<dbReference type="Proteomes" id="UP001066276">
    <property type="component" value="Chromosome 1_1"/>
</dbReference>
<reference evidence="1" key="1">
    <citation type="journal article" date="2022" name="bioRxiv">
        <title>Sequencing and chromosome-scale assembly of the giantPleurodeles waltlgenome.</title>
        <authorList>
            <person name="Brown T."/>
            <person name="Elewa A."/>
            <person name="Iarovenko S."/>
            <person name="Subramanian E."/>
            <person name="Araus A.J."/>
            <person name="Petzold A."/>
            <person name="Susuki M."/>
            <person name="Suzuki K.-i.T."/>
            <person name="Hayashi T."/>
            <person name="Toyoda A."/>
            <person name="Oliveira C."/>
            <person name="Osipova E."/>
            <person name="Leigh N.D."/>
            <person name="Simon A."/>
            <person name="Yun M.H."/>
        </authorList>
    </citation>
    <scope>NUCLEOTIDE SEQUENCE</scope>
    <source>
        <strain evidence="1">20211129_DDA</strain>
        <tissue evidence="1">Liver</tissue>
    </source>
</reference>
<name>A0AAV7WPX8_PLEWA</name>
<dbReference type="EMBL" id="JANPWB010000001">
    <property type="protein sequence ID" value="KAJ1215279.1"/>
    <property type="molecule type" value="Genomic_DNA"/>
</dbReference>
<protein>
    <submittedName>
        <fullName evidence="1">Uncharacterized protein</fullName>
    </submittedName>
</protein>
<organism evidence="1 2">
    <name type="scientific">Pleurodeles waltl</name>
    <name type="common">Iberian ribbed newt</name>
    <dbReference type="NCBI Taxonomy" id="8319"/>
    <lineage>
        <taxon>Eukaryota</taxon>
        <taxon>Metazoa</taxon>
        <taxon>Chordata</taxon>
        <taxon>Craniata</taxon>
        <taxon>Vertebrata</taxon>
        <taxon>Euteleostomi</taxon>
        <taxon>Amphibia</taxon>
        <taxon>Batrachia</taxon>
        <taxon>Caudata</taxon>
        <taxon>Salamandroidea</taxon>
        <taxon>Salamandridae</taxon>
        <taxon>Pleurodelinae</taxon>
        <taxon>Pleurodeles</taxon>
    </lineage>
</organism>
<keyword evidence="2" id="KW-1185">Reference proteome</keyword>
<dbReference type="AlphaFoldDB" id="A0AAV7WPX8"/>
<gene>
    <name evidence="1" type="ORF">NDU88_002888</name>
</gene>
<evidence type="ECO:0000313" key="2">
    <source>
        <dbReference type="Proteomes" id="UP001066276"/>
    </source>
</evidence>
<evidence type="ECO:0000313" key="1">
    <source>
        <dbReference type="EMBL" id="KAJ1215279.1"/>
    </source>
</evidence>
<accession>A0AAV7WPX8</accession>